<protein>
    <recommendedName>
        <fullName evidence="11">Glutathione hydrolase proenzyme</fullName>
        <ecNumber evidence="11">2.3.2.2</ecNumber>
        <ecNumber evidence="11">3.4.19.13</ecNumber>
    </recommendedName>
    <component>
        <recommendedName>
            <fullName evidence="11">Glutathione hydrolase large chain</fullName>
        </recommendedName>
    </component>
    <component>
        <recommendedName>
            <fullName evidence="11">Glutathione hydrolase small chain</fullName>
        </recommendedName>
    </component>
</protein>
<comment type="pathway">
    <text evidence="11">Sulfur metabolism; glutathione metabolism.</text>
</comment>
<comment type="PTM">
    <text evidence="11">Cleaved by autocatalysis into a large and a small subunit.</text>
</comment>
<dbReference type="PROSITE" id="PS00462">
    <property type="entry name" value="G_GLU_TRANSPEPTIDASE"/>
    <property type="match status" value="1"/>
</dbReference>
<dbReference type="EMBL" id="CP001291">
    <property type="protein sequence ID" value="ACK71570.1"/>
    <property type="molecule type" value="Genomic_DNA"/>
</dbReference>
<name>B7KCL9_GLOC7</name>
<keyword evidence="4 11" id="KW-0808">Transferase</keyword>
<organism evidence="13 14">
    <name type="scientific">Gloeothece citriformis (strain PCC 7424)</name>
    <name type="common">Cyanothece sp. (strain PCC 7424)</name>
    <dbReference type="NCBI Taxonomy" id="65393"/>
    <lineage>
        <taxon>Bacteria</taxon>
        <taxon>Bacillati</taxon>
        <taxon>Cyanobacteriota</taxon>
        <taxon>Cyanophyceae</taxon>
        <taxon>Oscillatoriophycideae</taxon>
        <taxon>Chroococcales</taxon>
        <taxon>Aphanothecaceae</taxon>
        <taxon>Gloeothece</taxon>
        <taxon>Gloeothece citriformis</taxon>
    </lineage>
</organism>
<dbReference type="InterPro" id="IPR051792">
    <property type="entry name" value="GGT_bact"/>
</dbReference>
<dbReference type="KEGG" id="cyc:PCC7424_3168"/>
<evidence type="ECO:0000256" key="11">
    <source>
        <dbReference type="RuleBase" id="RU368036"/>
    </source>
</evidence>
<dbReference type="SUPFAM" id="SSF56235">
    <property type="entry name" value="N-terminal nucleophile aminohydrolases (Ntn hydrolases)"/>
    <property type="match status" value="1"/>
</dbReference>
<comment type="catalytic activity">
    <reaction evidence="1 11">
        <text>an S-substituted glutathione + H2O = an S-substituted L-cysteinylglycine + L-glutamate</text>
        <dbReference type="Rhea" id="RHEA:59468"/>
        <dbReference type="ChEBI" id="CHEBI:15377"/>
        <dbReference type="ChEBI" id="CHEBI:29985"/>
        <dbReference type="ChEBI" id="CHEBI:90779"/>
        <dbReference type="ChEBI" id="CHEBI:143103"/>
        <dbReference type="EC" id="3.4.19.13"/>
    </reaction>
</comment>
<keyword evidence="5 11" id="KW-0378">Hydrolase</keyword>
<dbReference type="RefSeq" id="WP_015955167.1">
    <property type="nucleotide sequence ID" value="NC_011729.1"/>
</dbReference>
<feature type="binding site" evidence="10">
    <location>
        <begin position="484"/>
        <end position="485"/>
    </location>
    <ligand>
        <name>L-glutamate</name>
        <dbReference type="ChEBI" id="CHEBI:29985"/>
    </ligand>
</feature>
<keyword evidence="7 11" id="KW-0012">Acyltransferase</keyword>
<evidence type="ECO:0000256" key="7">
    <source>
        <dbReference type="ARBA" id="ARBA00023315"/>
    </source>
</evidence>
<evidence type="ECO:0000256" key="12">
    <source>
        <dbReference type="SAM" id="Phobius"/>
    </source>
</evidence>
<dbReference type="GO" id="GO:0006751">
    <property type="term" value="P:glutathione catabolic process"/>
    <property type="evidence" value="ECO:0007669"/>
    <property type="project" value="UniProtKB-UniRule"/>
</dbReference>
<evidence type="ECO:0000256" key="4">
    <source>
        <dbReference type="ARBA" id="ARBA00022679"/>
    </source>
</evidence>
<keyword evidence="12" id="KW-0812">Transmembrane</keyword>
<dbReference type="InterPro" id="IPR000101">
    <property type="entry name" value="GGT_peptidase"/>
</dbReference>
<evidence type="ECO:0000256" key="2">
    <source>
        <dbReference type="ARBA" id="ARBA00001089"/>
    </source>
</evidence>
<evidence type="ECO:0000256" key="10">
    <source>
        <dbReference type="PIRSR" id="PIRSR600101-2"/>
    </source>
</evidence>
<evidence type="ECO:0000256" key="3">
    <source>
        <dbReference type="ARBA" id="ARBA00009381"/>
    </source>
</evidence>
<evidence type="ECO:0000256" key="8">
    <source>
        <dbReference type="ARBA" id="ARBA00047417"/>
    </source>
</evidence>
<proteinExistence type="inferred from homology"/>
<dbReference type="PRINTS" id="PR01210">
    <property type="entry name" value="GGTRANSPTASE"/>
</dbReference>
<dbReference type="InterPro" id="IPR043137">
    <property type="entry name" value="GGT_ssub_C"/>
</dbReference>
<evidence type="ECO:0000256" key="6">
    <source>
        <dbReference type="ARBA" id="ARBA00023145"/>
    </source>
</evidence>
<dbReference type="AlphaFoldDB" id="B7KCL9"/>
<evidence type="ECO:0000256" key="5">
    <source>
        <dbReference type="ARBA" id="ARBA00022801"/>
    </source>
</evidence>
<dbReference type="GO" id="GO:0036374">
    <property type="term" value="F:glutathione hydrolase activity"/>
    <property type="evidence" value="ECO:0007669"/>
    <property type="project" value="UniProtKB-UniRule"/>
</dbReference>
<keyword evidence="12" id="KW-1133">Transmembrane helix</keyword>
<dbReference type="eggNOG" id="COG0405">
    <property type="taxonomic scope" value="Bacteria"/>
</dbReference>
<dbReference type="InterPro" id="IPR055262">
    <property type="entry name" value="GGT_CS"/>
</dbReference>
<evidence type="ECO:0000256" key="9">
    <source>
        <dbReference type="PIRSR" id="PIRSR600101-1"/>
    </source>
</evidence>
<feature type="binding site" evidence="10">
    <location>
        <position position="455"/>
    </location>
    <ligand>
        <name>L-glutamate</name>
        <dbReference type="ChEBI" id="CHEBI:29985"/>
    </ligand>
</feature>
<comment type="subunit">
    <text evidence="11">This enzyme consists of two polypeptide chains, which are synthesized in precursor form from a single polypeptide.</text>
</comment>
<dbReference type="UniPathway" id="UPA00204"/>
<reference evidence="14" key="1">
    <citation type="journal article" date="2011" name="MBio">
        <title>Novel metabolic attributes of the genus Cyanothece, comprising a group of unicellular nitrogen-fixing Cyanobacteria.</title>
        <authorList>
            <person name="Bandyopadhyay A."/>
            <person name="Elvitigala T."/>
            <person name="Welsh E."/>
            <person name="Stockel J."/>
            <person name="Liberton M."/>
            <person name="Min H."/>
            <person name="Sherman L.A."/>
            <person name="Pakrasi H.B."/>
        </authorList>
    </citation>
    <scope>NUCLEOTIDE SEQUENCE [LARGE SCALE GENOMIC DNA]</scope>
    <source>
        <strain evidence="14">PCC 7424</strain>
    </source>
</reference>
<comment type="catalytic activity">
    <reaction evidence="8 11">
        <text>an N-terminal (5-L-glutamyl)-[peptide] + an alpha-amino acid = 5-L-glutamyl amino acid + an N-terminal L-alpha-aminoacyl-[peptide]</text>
        <dbReference type="Rhea" id="RHEA:23904"/>
        <dbReference type="Rhea" id="RHEA-COMP:9780"/>
        <dbReference type="Rhea" id="RHEA-COMP:9795"/>
        <dbReference type="ChEBI" id="CHEBI:77644"/>
        <dbReference type="ChEBI" id="CHEBI:78597"/>
        <dbReference type="ChEBI" id="CHEBI:78599"/>
        <dbReference type="ChEBI" id="CHEBI:78608"/>
        <dbReference type="EC" id="2.3.2.2"/>
    </reaction>
</comment>
<dbReference type="Gene3D" id="1.10.246.130">
    <property type="match status" value="1"/>
</dbReference>
<dbReference type="STRING" id="65393.PCC7424_3168"/>
<sequence>MNIQQIFNKVVKLSATIFIISGGIIGLDILRSKNIYRPLTYFYHLQNAIACQFFPSHLCDSQSLASTPNITGKNGMVVTTQHEASKIGLQILQQGGNAVDAAVAVGYALAVSDPCCGNLGGGGFMLIRLADGKETFINFREKAPLAATATLYLNEQGEAISDLSRNGYLAVGVPGTVKGLDYALSKYGTLSRKKVIEPAIKLAEEGFILKQGDIKILEDGQKKLTQSNVAAIFLKEGKKPYQVGDRLIQKGLAKTLKLIANEGEKAFYQGAIAAAIVKGSQENGGILTLEDFANYTVEEQQPIYCQYRGYNVITAPPPGGGTTVCLMLNILEGYNLRELGWDSAKSLHWMLSAMLFAYADRNTYLGDPRFVNIPVERLLSRSYADEIRRQIPPDKAVSPEKLYQNILKEGTNTTHYSVTDKYGNAVAVTYTINSYFGAGVMAENTGFLLNNEMDDFTSKPGVPNQFGLVQGKANIIEPGKRPLSSMSPTIVTQNDKLFLVTGSPGGSTIPTTVLQVITNMIDYQMDVNQAVNSPRFHYQGLPNFVLSEPNRFSSDEVEKLEKKGYNIRVFRTWGAAESINFDQKTGIFQGANDARKSAGEAVGY</sequence>
<gene>
    <name evidence="13" type="ordered locus">PCC7424_3168</name>
</gene>
<keyword evidence="11" id="KW-0317">Glutathione biosynthesis</keyword>
<dbReference type="NCBIfam" id="TIGR00066">
    <property type="entry name" value="g_glut_trans"/>
    <property type="match status" value="1"/>
</dbReference>
<feature type="binding site" evidence="10">
    <location>
        <position position="506"/>
    </location>
    <ligand>
        <name>L-glutamate</name>
        <dbReference type="ChEBI" id="CHEBI:29985"/>
    </ligand>
</feature>
<dbReference type="PANTHER" id="PTHR43199">
    <property type="entry name" value="GLUTATHIONE HYDROLASE"/>
    <property type="match status" value="1"/>
</dbReference>
<keyword evidence="6 11" id="KW-0865">Zymogen</keyword>
<dbReference type="OrthoDB" id="9781342at2"/>
<dbReference type="MEROPS" id="T03.001"/>
<evidence type="ECO:0000313" key="13">
    <source>
        <dbReference type="EMBL" id="ACK71570.1"/>
    </source>
</evidence>
<dbReference type="InterPro" id="IPR029055">
    <property type="entry name" value="Ntn_hydrolases_N"/>
</dbReference>
<dbReference type="InterPro" id="IPR043138">
    <property type="entry name" value="GGT_lsub"/>
</dbReference>
<dbReference type="PANTHER" id="PTHR43199:SF1">
    <property type="entry name" value="GLUTATHIONE HYDROLASE PROENZYME"/>
    <property type="match status" value="1"/>
</dbReference>
<evidence type="ECO:0000256" key="1">
    <source>
        <dbReference type="ARBA" id="ARBA00001049"/>
    </source>
</evidence>
<dbReference type="EC" id="3.4.19.13" evidence="11"/>
<keyword evidence="12" id="KW-0472">Membrane</keyword>
<dbReference type="EC" id="2.3.2.2" evidence="11"/>
<feature type="active site" description="Nucleophile" evidence="9">
    <location>
        <position position="413"/>
    </location>
</feature>
<feature type="binding site" evidence="10">
    <location>
        <position position="140"/>
    </location>
    <ligand>
        <name>L-glutamate</name>
        <dbReference type="ChEBI" id="CHEBI:29985"/>
    </ligand>
</feature>
<feature type="binding site" evidence="10">
    <location>
        <begin position="431"/>
        <end position="433"/>
    </location>
    <ligand>
        <name>L-glutamate</name>
        <dbReference type="ChEBI" id="CHEBI:29985"/>
    </ligand>
</feature>
<dbReference type="Pfam" id="PF01019">
    <property type="entry name" value="G_glu_transpept"/>
    <property type="match status" value="1"/>
</dbReference>
<evidence type="ECO:0000313" key="14">
    <source>
        <dbReference type="Proteomes" id="UP000002384"/>
    </source>
</evidence>
<comment type="similarity">
    <text evidence="3 11">Belongs to the gamma-glutamyltransferase family.</text>
</comment>
<dbReference type="Proteomes" id="UP000002384">
    <property type="component" value="Chromosome"/>
</dbReference>
<keyword evidence="14" id="KW-1185">Reference proteome</keyword>
<accession>B7KCL9</accession>
<dbReference type="GO" id="GO:0103068">
    <property type="term" value="F:leukotriene C4 gamma-glutamyl transferase activity"/>
    <property type="evidence" value="ECO:0007669"/>
    <property type="project" value="UniProtKB-EC"/>
</dbReference>
<dbReference type="HOGENOM" id="CLU_014813_0_3_3"/>
<dbReference type="GO" id="GO:0006750">
    <property type="term" value="P:glutathione biosynthetic process"/>
    <property type="evidence" value="ECO:0007669"/>
    <property type="project" value="UniProtKB-KW"/>
</dbReference>
<feature type="transmembrane region" description="Helical" evidence="12">
    <location>
        <begin position="12"/>
        <end position="30"/>
    </location>
</feature>
<dbReference type="Gene3D" id="3.60.20.40">
    <property type="match status" value="1"/>
</dbReference>
<comment type="catalytic activity">
    <reaction evidence="2 11">
        <text>glutathione + H2O = L-cysteinylglycine + L-glutamate</text>
        <dbReference type="Rhea" id="RHEA:28807"/>
        <dbReference type="ChEBI" id="CHEBI:15377"/>
        <dbReference type="ChEBI" id="CHEBI:29985"/>
        <dbReference type="ChEBI" id="CHEBI:57925"/>
        <dbReference type="ChEBI" id="CHEBI:61694"/>
        <dbReference type="EC" id="3.4.19.13"/>
    </reaction>
</comment>